<feature type="domain" description="Peptidase A1" evidence="3">
    <location>
        <begin position="45"/>
        <end position="402"/>
    </location>
</feature>
<dbReference type="InterPro" id="IPR032861">
    <property type="entry name" value="TAXi_N"/>
</dbReference>
<evidence type="ECO:0000313" key="4">
    <source>
        <dbReference type="EnsemblPlants" id="Bo5g057170.1"/>
    </source>
</evidence>
<dbReference type="GO" id="GO:0006508">
    <property type="term" value="P:proteolysis"/>
    <property type="evidence" value="ECO:0007669"/>
    <property type="project" value="InterPro"/>
</dbReference>
<protein>
    <recommendedName>
        <fullName evidence="3">Peptidase A1 domain-containing protein</fullName>
    </recommendedName>
</protein>
<keyword evidence="2" id="KW-0732">Signal</keyword>
<dbReference type="Gramene" id="Bo5g057170.1">
    <property type="protein sequence ID" value="Bo5g057170.1"/>
    <property type="gene ID" value="Bo5g057170"/>
</dbReference>
<dbReference type="InterPro" id="IPR001461">
    <property type="entry name" value="Aspartic_peptidase_A1"/>
</dbReference>
<dbReference type="PANTHER" id="PTHR47965:SF103">
    <property type="entry name" value="EUKARYOTIC ASPARTYL PROTEASE FAMILY PROTEIN"/>
    <property type="match status" value="1"/>
</dbReference>
<organism evidence="4 5">
    <name type="scientific">Brassica oleracea var. oleracea</name>
    <dbReference type="NCBI Taxonomy" id="109376"/>
    <lineage>
        <taxon>Eukaryota</taxon>
        <taxon>Viridiplantae</taxon>
        <taxon>Streptophyta</taxon>
        <taxon>Embryophyta</taxon>
        <taxon>Tracheophyta</taxon>
        <taxon>Spermatophyta</taxon>
        <taxon>Magnoliopsida</taxon>
        <taxon>eudicotyledons</taxon>
        <taxon>Gunneridae</taxon>
        <taxon>Pentapetalae</taxon>
        <taxon>rosids</taxon>
        <taxon>malvids</taxon>
        <taxon>Brassicales</taxon>
        <taxon>Brassicaceae</taxon>
        <taxon>Brassiceae</taxon>
        <taxon>Brassica</taxon>
    </lineage>
</organism>
<evidence type="ECO:0000259" key="3">
    <source>
        <dbReference type="PROSITE" id="PS51767"/>
    </source>
</evidence>
<dbReference type="eggNOG" id="KOG1339">
    <property type="taxonomic scope" value="Eukaryota"/>
</dbReference>
<feature type="signal peptide" evidence="2">
    <location>
        <begin position="1"/>
        <end position="23"/>
    </location>
</feature>
<dbReference type="Gene3D" id="2.40.70.10">
    <property type="entry name" value="Acid Proteases"/>
    <property type="match status" value="2"/>
</dbReference>
<accession>A0A0D3CEC6</accession>
<evidence type="ECO:0000313" key="5">
    <source>
        <dbReference type="Proteomes" id="UP000032141"/>
    </source>
</evidence>
<dbReference type="STRING" id="109376.A0A0D3CEC6"/>
<comment type="similarity">
    <text evidence="1">Belongs to the peptidase A1 family.</text>
</comment>
<dbReference type="InterPro" id="IPR033121">
    <property type="entry name" value="PEPTIDASE_A1"/>
</dbReference>
<reference evidence="4 5" key="1">
    <citation type="journal article" date="2014" name="Genome Biol.">
        <title>Transcriptome and methylome profiling reveals relics of genome dominance in the mesopolyploid Brassica oleracea.</title>
        <authorList>
            <person name="Parkin I.A."/>
            <person name="Koh C."/>
            <person name="Tang H."/>
            <person name="Robinson S.J."/>
            <person name="Kagale S."/>
            <person name="Clarke W.E."/>
            <person name="Town C.D."/>
            <person name="Nixon J."/>
            <person name="Krishnakumar V."/>
            <person name="Bidwell S.L."/>
            <person name="Denoeud F."/>
            <person name="Belcram H."/>
            <person name="Links M.G."/>
            <person name="Just J."/>
            <person name="Clarke C."/>
            <person name="Bender T."/>
            <person name="Huebert T."/>
            <person name="Mason A.S."/>
            <person name="Pires J.C."/>
            <person name="Barker G."/>
            <person name="Moore J."/>
            <person name="Walley P.G."/>
            <person name="Manoli S."/>
            <person name="Batley J."/>
            <person name="Edwards D."/>
            <person name="Nelson M.N."/>
            <person name="Wang X."/>
            <person name="Paterson A.H."/>
            <person name="King G."/>
            <person name="Bancroft I."/>
            <person name="Chalhoub B."/>
            <person name="Sharpe A.G."/>
        </authorList>
    </citation>
    <scope>NUCLEOTIDE SEQUENCE</scope>
    <source>
        <strain evidence="4 5">cv. TO1000</strain>
    </source>
</reference>
<dbReference type="SUPFAM" id="SSF50630">
    <property type="entry name" value="Acid proteases"/>
    <property type="match status" value="1"/>
</dbReference>
<dbReference type="OMA" id="CDSTRCK"/>
<dbReference type="HOGENOM" id="CLU_032185_0_0_1"/>
<name>A0A0D3CEC6_BRAOL</name>
<dbReference type="EnsemblPlants" id="Bo5g057170.1">
    <property type="protein sequence ID" value="Bo5g057170.1"/>
    <property type="gene ID" value="Bo5g057170"/>
</dbReference>
<feature type="chain" id="PRO_5002273763" description="Peptidase A1 domain-containing protein" evidence="2">
    <location>
        <begin position="24"/>
        <end position="420"/>
    </location>
</feature>
<dbReference type="PANTHER" id="PTHR47965">
    <property type="entry name" value="ASPARTYL PROTEASE-RELATED"/>
    <property type="match status" value="1"/>
</dbReference>
<sequence length="420" mass="45387">MAFRLSFSLLSLILLCLANTSESFREPKVQAFLHPIYKDKATKLYSLPLAVGTAFSRDFVIDFNGAAPLLLNCATAVKSTSYHSIRCDSTRCKFANPNTSCPKNITNNKPTCRKYVSTSLSARPVNARLLRDTQGRTYGQGYGFTCPHLILKFSSGVFVMDTGKISTLTLTCTDDATALKPIPKAFGGYIGFGNNHLSIPSQLVPMYKLPPKMSLCLPSTEGMESYPGGLWIGGGPFYYLPYLKDVSKIFASTPLIGNNKGEYLIDVKSIEIGGKTIPILHGPTKICTLAPYTVLQSSVYKALVTAFVGSVKMDKAPTAKPFSACFHSDGGRGVPVIDLVMSGGAKWMIHGSNSLVKVSKDVVCLGFVDGGVNPKNPILIGGFQMEDNLVQFDLKASKFSFSSSLLLHNTSCSIARLFGM</sequence>
<dbReference type="Proteomes" id="UP000032141">
    <property type="component" value="Chromosome C5"/>
</dbReference>
<dbReference type="Pfam" id="PF14543">
    <property type="entry name" value="TAXi_N"/>
    <property type="match status" value="1"/>
</dbReference>
<keyword evidence="5" id="KW-1185">Reference proteome</keyword>
<dbReference type="Pfam" id="PF14541">
    <property type="entry name" value="TAXi_C"/>
    <property type="match status" value="1"/>
</dbReference>
<evidence type="ECO:0000256" key="1">
    <source>
        <dbReference type="ARBA" id="ARBA00007447"/>
    </source>
</evidence>
<evidence type="ECO:0000256" key="2">
    <source>
        <dbReference type="SAM" id="SignalP"/>
    </source>
</evidence>
<reference evidence="4" key="2">
    <citation type="submission" date="2015-03" db="UniProtKB">
        <authorList>
            <consortium name="EnsemblPlants"/>
        </authorList>
    </citation>
    <scope>IDENTIFICATION</scope>
</reference>
<dbReference type="AlphaFoldDB" id="A0A0D3CEC6"/>
<dbReference type="InterPro" id="IPR032799">
    <property type="entry name" value="TAXi_C"/>
</dbReference>
<dbReference type="InterPro" id="IPR021109">
    <property type="entry name" value="Peptidase_aspartic_dom_sf"/>
</dbReference>
<dbReference type="GO" id="GO:0004190">
    <property type="term" value="F:aspartic-type endopeptidase activity"/>
    <property type="evidence" value="ECO:0007669"/>
    <property type="project" value="InterPro"/>
</dbReference>
<proteinExistence type="inferred from homology"/>
<dbReference type="PROSITE" id="PS51767">
    <property type="entry name" value="PEPTIDASE_A1"/>
    <property type="match status" value="1"/>
</dbReference>